<name>A0A2P2NGV9_RHIMU</name>
<keyword evidence="1" id="KW-0812">Transmembrane</keyword>
<dbReference type="AlphaFoldDB" id="A0A2P2NGV9"/>
<dbReference type="EMBL" id="GGEC01061205">
    <property type="protein sequence ID" value="MBX41689.1"/>
    <property type="molecule type" value="Transcribed_RNA"/>
</dbReference>
<feature type="transmembrane region" description="Helical" evidence="1">
    <location>
        <begin position="12"/>
        <end position="28"/>
    </location>
</feature>
<sequence length="29" mass="3127">MFVILTNSIDSVVVIMLLLNFGIGSPFSV</sequence>
<reference evidence="2" key="1">
    <citation type="submission" date="2018-02" db="EMBL/GenBank/DDBJ databases">
        <title>Rhizophora mucronata_Transcriptome.</title>
        <authorList>
            <person name="Meera S.P."/>
            <person name="Sreeshan A."/>
            <person name="Augustine A."/>
        </authorList>
    </citation>
    <scope>NUCLEOTIDE SEQUENCE</scope>
    <source>
        <tissue evidence="2">Leaf</tissue>
    </source>
</reference>
<keyword evidence="1" id="KW-0472">Membrane</keyword>
<keyword evidence="1" id="KW-1133">Transmembrane helix</keyword>
<evidence type="ECO:0000256" key="1">
    <source>
        <dbReference type="SAM" id="Phobius"/>
    </source>
</evidence>
<protein>
    <submittedName>
        <fullName evidence="2">Uncharacterized protein</fullName>
    </submittedName>
</protein>
<accession>A0A2P2NGV9</accession>
<organism evidence="2">
    <name type="scientific">Rhizophora mucronata</name>
    <name type="common">Asiatic mangrove</name>
    <dbReference type="NCBI Taxonomy" id="61149"/>
    <lineage>
        <taxon>Eukaryota</taxon>
        <taxon>Viridiplantae</taxon>
        <taxon>Streptophyta</taxon>
        <taxon>Embryophyta</taxon>
        <taxon>Tracheophyta</taxon>
        <taxon>Spermatophyta</taxon>
        <taxon>Magnoliopsida</taxon>
        <taxon>eudicotyledons</taxon>
        <taxon>Gunneridae</taxon>
        <taxon>Pentapetalae</taxon>
        <taxon>rosids</taxon>
        <taxon>fabids</taxon>
        <taxon>Malpighiales</taxon>
        <taxon>Rhizophoraceae</taxon>
        <taxon>Rhizophora</taxon>
    </lineage>
</organism>
<proteinExistence type="predicted"/>
<evidence type="ECO:0000313" key="2">
    <source>
        <dbReference type="EMBL" id="MBX41689.1"/>
    </source>
</evidence>